<evidence type="ECO:0000313" key="2">
    <source>
        <dbReference type="Proteomes" id="UP000284706"/>
    </source>
</evidence>
<reference evidence="1 2" key="1">
    <citation type="journal article" date="2018" name="Evol. Lett.">
        <title>Horizontal gene cluster transfer increased hallucinogenic mushroom diversity.</title>
        <authorList>
            <person name="Reynolds H.T."/>
            <person name="Vijayakumar V."/>
            <person name="Gluck-Thaler E."/>
            <person name="Korotkin H.B."/>
            <person name="Matheny P.B."/>
            <person name="Slot J.C."/>
        </authorList>
    </citation>
    <scope>NUCLEOTIDE SEQUENCE [LARGE SCALE GENOMIC DNA]</scope>
    <source>
        <strain evidence="1 2">SRW20</strain>
    </source>
</reference>
<accession>A0A409X9A8</accession>
<comment type="caution">
    <text evidence="1">The sequence shown here is derived from an EMBL/GenBank/DDBJ whole genome shotgun (WGS) entry which is preliminary data.</text>
</comment>
<dbReference type="EMBL" id="NHYE01003865">
    <property type="protein sequence ID" value="PPQ87383.1"/>
    <property type="molecule type" value="Genomic_DNA"/>
</dbReference>
<dbReference type="STRING" id="231916.A0A409X9A8"/>
<name>A0A409X9A8_9AGAR</name>
<dbReference type="Proteomes" id="UP000284706">
    <property type="component" value="Unassembled WGS sequence"/>
</dbReference>
<evidence type="ECO:0000313" key="1">
    <source>
        <dbReference type="EMBL" id="PPQ87383.1"/>
    </source>
</evidence>
<dbReference type="InParanoid" id="A0A409X9A8"/>
<dbReference type="OrthoDB" id="3065100at2759"/>
<keyword evidence="2" id="KW-1185">Reference proteome</keyword>
<organism evidence="1 2">
    <name type="scientific">Gymnopilus dilepis</name>
    <dbReference type="NCBI Taxonomy" id="231916"/>
    <lineage>
        <taxon>Eukaryota</taxon>
        <taxon>Fungi</taxon>
        <taxon>Dikarya</taxon>
        <taxon>Basidiomycota</taxon>
        <taxon>Agaricomycotina</taxon>
        <taxon>Agaricomycetes</taxon>
        <taxon>Agaricomycetidae</taxon>
        <taxon>Agaricales</taxon>
        <taxon>Agaricineae</taxon>
        <taxon>Hymenogastraceae</taxon>
        <taxon>Gymnopilus</taxon>
    </lineage>
</organism>
<sequence>MGGEYVGECKVLGQPEVTARTTTPVHSNLTITSSQVPSLIPPPALPSQAGIPPGTTNSVVISSQAPLNALPQAVHEHSATPSQVQQPRAVVPNVAQPIHDQMVVHPAPAPFPMPPPNVKRHNAALAKTASVKTLKVQQHEIEEQKKRTVTLIIWHKNGQPPVRLERHIISYPHLRLSDYPDLMDELSLQSNARIDVWQGSEWVTMAPSGVIGVEKELDKELDRQQKRNPTTLGLKRLGENFVSPIRKTARVDDAATVHSSQASLASSQALLSSSRAVSIPSSDDKVVLSVKPATVTSAPGDSRPLPSISLIPVAGPVDTPSTNSLPGVPAASCINVCAPQADFVPDSKDVRSQKKQWPHDFYVYEIHDGIALINQLTKQRPGHRKLKVEEAFRQAFPGVKWASSTYYDNKKIWDAQDPADTRPGTL</sequence>
<proteinExistence type="predicted"/>
<dbReference type="AlphaFoldDB" id="A0A409X9A8"/>
<gene>
    <name evidence="1" type="ORF">CVT26_015281</name>
</gene>
<protein>
    <submittedName>
        <fullName evidence="1">Uncharacterized protein</fullName>
    </submittedName>
</protein>